<comment type="caution">
    <text evidence="2">The sequence shown here is derived from an EMBL/GenBank/DDBJ whole genome shotgun (WGS) entry which is preliminary data.</text>
</comment>
<dbReference type="Gene3D" id="3.40.50.1820">
    <property type="entry name" value="alpha/beta hydrolase"/>
    <property type="match status" value="1"/>
</dbReference>
<gene>
    <name evidence="2" type="ORF">IW256_003130</name>
</gene>
<protein>
    <submittedName>
        <fullName evidence="2">Pimeloyl-ACP methyl ester carboxylesterase</fullName>
    </submittedName>
</protein>
<dbReference type="PANTHER" id="PTHR43433:SF1">
    <property type="entry name" value="BLL5160 PROTEIN"/>
    <property type="match status" value="1"/>
</dbReference>
<organism evidence="2 3">
    <name type="scientific">Actinomadura viridis</name>
    <dbReference type="NCBI Taxonomy" id="58110"/>
    <lineage>
        <taxon>Bacteria</taxon>
        <taxon>Bacillati</taxon>
        <taxon>Actinomycetota</taxon>
        <taxon>Actinomycetes</taxon>
        <taxon>Streptosporangiales</taxon>
        <taxon>Thermomonosporaceae</taxon>
        <taxon>Actinomadura</taxon>
    </lineage>
</organism>
<evidence type="ECO:0000313" key="2">
    <source>
        <dbReference type="EMBL" id="MBG6089017.1"/>
    </source>
</evidence>
<dbReference type="PANTHER" id="PTHR43433">
    <property type="entry name" value="HYDROLASE, ALPHA/BETA FOLD FAMILY PROTEIN"/>
    <property type="match status" value="1"/>
</dbReference>
<sequence>MTTAHGAGRPTRVADLTAGSVEYRLERHGPGTVVMLHGGHMRAGLPLGEEVFAKAGFSVLALSRPGYGRTPVTTGTSPDGFADVIAELCGRLSIAEVAAVVGQSAGGPTAIALAARHPGLVRRLILESAVGFLPWPGRRTRLAGNLLFAPRTEAATWALTHALMRRAPQAGLRLLLRDLTARPVGPVLAGLDETHRAALLELFTRMRSGSGFRTDLRHMKAAGPGRDGGDERARRAAQVTQPTLIIASPDDGAVAYAQAEALAGTIPGARLVTSRAESHMIWFSEDYPAIAADIAAFLTTEGTASP</sequence>
<feature type="domain" description="AB hydrolase-1" evidence="1">
    <location>
        <begin position="32"/>
        <end position="283"/>
    </location>
</feature>
<dbReference type="InterPro" id="IPR029058">
    <property type="entry name" value="AB_hydrolase_fold"/>
</dbReference>
<dbReference type="Proteomes" id="UP000614047">
    <property type="component" value="Unassembled WGS sequence"/>
</dbReference>
<accession>A0A931DGU0</accession>
<dbReference type="InterPro" id="IPR050471">
    <property type="entry name" value="AB_hydrolase"/>
</dbReference>
<dbReference type="PRINTS" id="PR00111">
    <property type="entry name" value="ABHYDROLASE"/>
</dbReference>
<reference evidence="2" key="1">
    <citation type="submission" date="2020-11" db="EMBL/GenBank/DDBJ databases">
        <title>Sequencing the genomes of 1000 actinobacteria strains.</title>
        <authorList>
            <person name="Klenk H.-P."/>
        </authorList>
    </citation>
    <scope>NUCLEOTIDE SEQUENCE</scope>
    <source>
        <strain evidence="2">DSM 43175</strain>
    </source>
</reference>
<dbReference type="RefSeq" id="WP_197011672.1">
    <property type="nucleotide sequence ID" value="NZ_BAABES010000022.1"/>
</dbReference>
<evidence type="ECO:0000259" key="1">
    <source>
        <dbReference type="Pfam" id="PF00561"/>
    </source>
</evidence>
<dbReference type="EMBL" id="JADOUA010000001">
    <property type="protein sequence ID" value="MBG6089017.1"/>
    <property type="molecule type" value="Genomic_DNA"/>
</dbReference>
<dbReference type="GO" id="GO:0003824">
    <property type="term" value="F:catalytic activity"/>
    <property type="evidence" value="ECO:0007669"/>
    <property type="project" value="UniProtKB-ARBA"/>
</dbReference>
<dbReference type="Pfam" id="PF00561">
    <property type="entry name" value="Abhydrolase_1"/>
    <property type="match status" value="1"/>
</dbReference>
<dbReference type="SUPFAM" id="SSF53474">
    <property type="entry name" value="alpha/beta-Hydrolases"/>
    <property type="match status" value="1"/>
</dbReference>
<dbReference type="InterPro" id="IPR000073">
    <property type="entry name" value="AB_hydrolase_1"/>
</dbReference>
<dbReference type="AlphaFoldDB" id="A0A931DGU0"/>
<name>A0A931DGU0_9ACTN</name>
<evidence type="ECO:0000313" key="3">
    <source>
        <dbReference type="Proteomes" id="UP000614047"/>
    </source>
</evidence>
<keyword evidence="3" id="KW-1185">Reference proteome</keyword>
<proteinExistence type="predicted"/>